<dbReference type="PROSITE" id="PS50930">
    <property type="entry name" value="HTH_LYTTR"/>
    <property type="match status" value="1"/>
</dbReference>
<keyword evidence="3" id="KW-1185">Reference proteome</keyword>
<feature type="domain" description="HTH LytTR-type" evidence="1">
    <location>
        <begin position="1"/>
        <end position="63"/>
    </location>
</feature>
<evidence type="ECO:0000259" key="1">
    <source>
        <dbReference type="PROSITE" id="PS50930"/>
    </source>
</evidence>
<sequence>MYELEKLLPQNFMRVSKSTIINLDAVYTLTRSLTGNLIAFHESYKQVYVSRRYVKDTKRRLESREE</sequence>
<dbReference type="PANTHER" id="PTHR37299:SF4">
    <property type="entry name" value="TRANSCRIPTIONAL REGULATOR"/>
    <property type="match status" value="1"/>
</dbReference>
<reference evidence="2 3" key="1">
    <citation type="journal article" date="2015" name="Genome Announc.">
        <title>Expanding the biotechnology potential of lactobacilli through comparative genomics of 213 strains and associated genera.</title>
        <authorList>
            <person name="Sun Z."/>
            <person name="Harris H.M."/>
            <person name="McCann A."/>
            <person name="Guo C."/>
            <person name="Argimon S."/>
            <person name="Zhang W."/>
            <person name="Yang X."/>
            <person name="Jeffery I.B."/>
            <person name="Cooney J.C."/>
            <person name="Kagawa T.F."/>
            <person name="Liu W."/>
            <person name="Song Y."/>
            <person name="Salvetti E."/>
            <person name="Wrobel A."/>
            <person name="Rasinkangas P."/>
            <person name="Parkhill J."/>
            <person name="Rea M.C."/>
            <person name="O'Sullivan O."/>
            <person name="Ritari J."/>
            <person name="Douillard F.P."/>
            <person name="Paul Ross R."/>
            <person name="Yang R."/>
            <person name="Briner A.E."/>
            <person name="Felis G.E."/>
            <person name="de Vos W.M."/>
            <person name="Barrangou R."/>
            <person name="Klaenhammer T.R."/>
            <person name="Caufield P.W."/>
            <person name="Cui Y."/>
            <person name="Zhang H."/>
            <person name="O'Toole P.W."/>
        </authorList>
    </citation>
    <scope>NUCLEOTIDE SEQUENCE [LARGE SCALE GENOMIC DNA]</scope>
    <source>
        <strain evidence="2 3">DSM 19519</strain>
    </source>
</reference>
<dbReference type="Proteomes" id="UP000051448">
    <property type="component" value="Unassembled WGS sequence"/>
</dbReference>
<evidence type="ECO:0000313" key="3">
    <source>
        <dbReference type="Proteomes" id="UP000051448"/>
    </source>
</evidence>
<organism evidence="2 3">
    <name type="scientific">Liquorilactobacillus hordei DSM 19519</name>
    <dbReference type="NCBI Taxonomy" id="1423759"/>
    <lineage>
        <taxon>Bacteria</taxon>
        <taxon>Bacillati</taxon>
        <taxon>Bacillota</taxon>
        <taxon>Bacilli</taxon>
        <taxon>Lactobacillales</taxon>
        <taxon>Lactobacillaceae</taxon>
        <taxon>Liquorilactobacillus</taxon>
    </lineage>
</organism>
<dbReference type="GO" id="GO:0000156">
    <property type="term" value="F:phosphorelay response regulator activity"/>
    <property type="evidence" value="ECO:0007669"/>
    <property type="project" value="InterPro"/>
</dbReference>
<dbReference type="AlphaFoldDB" id="A0A0R1MH03"/>
<dbReference type="InterPro" id="IPR007492">
    <property type="entry name" value="LytTR_DNA-bd_dom"/>
</dbReference>
<dbReference type="PANTHER" id="PTHR37299">
    <property type="entry name" value="TRANSCRIPTIONAL REGULATOR-RELATED"/>
    <property type="match status" value="1"/>
</dbReference>
<dbReference type="PATRIC" id="fig|1423759.3.peg.2096"/>
<dbReference type="STRING" id="1423759.FC92_GL002004"/>
<comment type="caution">
    <text evidence="2">The sequence shown here is derived from an EMBL/GenBank/DDBJ whole genome shotgun (WGS) entry which is preliminary data.</text>
</comment>
<dbReference type="GO" id="GO:0003677">
    <property type="term" value="F:DNA binding"/>
    <property type="evidence" value="ECO:0007669"/>
    <property type="project" value="InterPro"/>
</dbReference>
<protein>
    <recommendedName>
        <fullName evidence="1">HTH LytTR-type domain-containing protein</fullName>
    </recommendedName>
</protein>
<accession>A0A0R1MH03</accession>
<proteinExistence type="predicted"/>
<dbReference type="InterPro" id="IPR046947">
    <property type="entry name" value="LytR-like"/>
</dbReference>
<dbReference type="Gene3D" id="2.40.50.1020">
    <property type="entry name" value="LytTr DNA-binding domain"/>
    <property type="match status" value="1"/>
</dbReference>
<dbReference type="Pfam" id="PF04397">
    <property type="entry name" value="LytTR"/>
    <property type="match status" value="1"/>
</dbReference>
<name>A0A0R1MH03_9LACO</name>
<dbReference type="EMBL" id="AZDX01000007">
    <property type="protein sequence ID" value="KRL07228.1"/>
    <property type="molecule type" value="Genomic_DNA"/>
</dbReference>
<evidence type="ECO:0000313" key="2">
    <source>
        <dbReference type="EMBL" id="KRL07228.1"/>
    </source>
</evidence>
<gene>
    <name evidence="2" type="ORF">FC92_GL002004</name>
</gene>